<accession>D7AAL6</accession>
<evidence type="ECO:0000313" key="3">
    <source>
        <dbReference type="Proteomes" id="UP000006633"/>
    </source>
</evidence>
<dbReference type="InterPro" id="IPR050404">
    <property type="entry name" value="Heme-degrading_MO"/>
</dbReference>
<feature type="domain" description="ABM" evidence="1">
    <location>
        <begin position="2"/>
        <end position="95"/>
    </location>
</feature>
<dbReference type="SUPFAM" id="SSF54909">
    <property type="entry name" value="Dimeric alpha+beta barrel"/>
    <property type="match status" value="1"/>
</dbReference>
<keyword evidence="3" id="KW-1185">Reference proteome</keyword>
<sequence length="109" mass="12314">MFLAMNRFKVKLGSEADFETVWRERDSYLSSVPGFVSFSLLRGASKDDHTLYASHSIWRSREDFEAWTRSEAFRNAHRSAGGNKPLYLGHPELELFDSVIAQKAGDAAA</sequence>
<dbReference type="Gene3D" id="3.30.70.100">
    <property type="match status" value="1"/>
</dbReference>
<proteinExistence type="predicted"/>
<dbReference type="EMBL" id="CP002026">
    <property type="protein sequence ID" value="ADH89019.1"/>
    <property type="molecule type" value="Genomic_DNA"/>
</dbReference>
<dbReference type="GO" id="GO:0004497">
    <property type="term" value="F:monooxygenase activity"/>
    <property type="evidence" value="ECO:0007669"/>
    <property type="project" value="UniProtKB-KW"/>
</dbReference>
<dbReference type="RefSeq" id="WP_013166523.1">
    <property type="nucleotide sequence ID" value="NC_014217.1"/>
</dbReference>
<evidence type="ECO:0000313" key="2">
    <source>
        <dbReference type="EMBL" id="ADH89019.1"/>
    </source>
</evidence>
<dbReference type="KEGG" id="sno:Snov_1714"/>
<gene>
    <name evidence="2" type="ordered locus">Snov_1714</name>
</gene>
<dbReference type="InterPro" id="IPR011008">
    <property type="entry name" value="Dimeric_a/b-barrel"/>
</dbReference>
<keyword evidence="2" id="KW-0560">Oxidoreductase</keyword>
<dbReference type="HOGENOM" id="CLU_141544_0_0_5"/>
<dbReference type="STRING" id="639283.Snov_1714"/>
<reference evidence="2 3" key="1">
    <citation type="journal article" date="2012" name="Stand. Genomic Sci.">
        <title>Complete genome sequence of the facultatively chemolithoautotrophic and methylotrophic alpha Proteobacterium Starkeya novella type strain (ATCC 8093(T)).</title>
        <authorList>
            <person name="Kappler U."/>
            <person name="Davenport K."/>
            <person name="Beatson S."/>
            <person name="Lucas S."/>
            <person name="Lapidus A."/>
            <person name="Copeland A."/>
            <person name="Berry K.W."/>
            <person name="Glavina Del Rio T."/>
            <person name="Hammon N."/>
            <person name="Dalin E."/>
            <person name="Tice H."/>
            <person name="Pitluck S."/>
            <person name="Richardson P."/>
            <person name="Bruce D."/>
            <person name="Goodwin L.A."/>
            <person name="Han C."/>
            <person name="Tapia R."/>
            <person name="Detter J.C."/>
            <person name="Chang Y.J."/>
            <person name="Jeffries C.D."/>
            <person name="Land M."/>
            <person name="Hauser L."/>
            <person name="Kyrpides N.C."/>
            <person name="Goker M."/>
            <person name="Ivanova N."/>
            <person name="Klenk H.P."/>
            <person name="Woyke T."/>
        </authorList>
    </citation>
    <scope>NUCLEOTIDE SEQUENCE [LARGE SCALE GENOMIC DNA]</scope>
    <source>
        <strain evidence="3">ATCC 8093 / DSM 506 / JCM 20403 / CCM 1077 / IAM 12100 / NBRC 12443 / NCIMB 10456</strain>
    </source>
</reference>
<dbReference type="PANTHER" id="PTHR34474">
    <property type="entry name" value="SIGNAL TRANSDUCTION PROTEIN TRAP"/>
    <property type="match status" value="1"/>
</dbReference>
<dbReference type="Proteomes" id="UP000006633">
    <property type="component" value="Chromosome"/>
</dbReference>
<name>D7AAL6_ANCN5</name>
<dbReference type="PROSITE" id="PS51725">
    <property type="entry name" value="ABM"/>
    <property type="match status" value="1"/>
</dbReference>
<keyword evidence="2" id="KW-0503">Monooxygenase</keyword>
<protein>
    <submittedName>
        <fullName evidence="2">Antibiotic biosynthesis monooxygenase</fullName>
    </submittedName>
</protein>
<dbReference type="PANTHER" id="PTHR34474:SF2">
    <property type="entry name" value="SIGNAL TRANSDUCTION PROTEIN TRAP"/>
    <property type="match status" value="1"/>
</dbReference>
<evidence type="ECO:0000259" key="1">
    <source>
        <dbReference type="PROSITE" id="PS51725"/>
    </source>
</evidence>
<dbReference type="eggNOG" id="COG2329">
    <property type="taxonomic scope" value="Bacteria"/>
</dbReference>
<dbReference type="InterPro" id="IPR007138">
    <property type="entry name" value="ABM_dom"/>
</dbReference>
<organism evidence="2 3">
    <name type="scientific">Ancylobacter novellus (strain ATCC 8093 / DSM 506 / JCM 20403 / CCM 1077 / IAM 12100 / NBRC 12443 / NCIMB 10456)</name>
    <name type="common">Starkeya novella</name>
    <dbReference type="NCBI Taxonomy" id="639283"/>
    <lineage>
        <taxon>Bacteria</taxon>
        <taxon>Pseudomonadati</taxon>
        <taxon>Pseudomonadota</taxon>
        <taxon>Alphaproteobacteria</taxon>
        <taxon>Hyphomicrobiales</taxon>
        <taxon>Xanthobacteraceae</taxon>
        <taxon>Ancylobacter</taxon>
    </lineage>
</organism>
<dbReference type="OrthoDB" id="9798115at2"/>
<dbReference type="AlphaFoldDB" id="D7AAL6"/>
<dbReference type="Pfam" id="PF03992">
    <property type="entry name" value="ABM"/>
    <property type="match status" value="1"/>
</dbReference>